<keyword evidence="8 15" id="KW-0863">Zinc-finger</keyword>
<dbReference type="GeneID" id="108564271"/>
<comment type="subcellular location">
    <subcellularLocation>
        <location evidence="2">Chromosome</location>
    </subcellularLocation>
    <subcellularLocation>
        <location evidence="1">Nucleus</location>
    </subcellularLocation>
</comment>
<dbReference type="PANTHER" id="PTHR21220">
    <property type="entry name" value="DNA-DEPENDENT METALLOPROTEASE SPRTN"/>
    <property type="match status" value="1"/>
</dbReference>
<protein>
    <recommendedName>
        <fullName evidence="14">Protein with SprT-like domain at the N terminus</fullName>
    </recommendedName>
</protein>
<evidence type="ECO:0000256" key="11">
    <source>
        <dbReference type="ARBA" id="ARBA00023049"/>
    </source>
</evidence>
<dbReference type="PROSITE" id="PS51908">
    <property type="entry name" value="ZF_UBZ4"/>
    <property type="match status" value="1"/>
</dbReference>
<dbReference type="InterPro" id="IPR006642">
    <property type="entry name" value="Rad18_UBZ4"/>
</dbReference>
<dbReference type="InterPro" id="IPR006640">
    <property type="entry name" value="SprT-like_domain"/>
</dbReference>
<proteinExistence type="inferred from homology"/>
<dbReference type="Pfam" id="PF10263">
    <property type="entry name" value="SprT-like"/>
    <property type="match status" value="1"/>
</dbReference>
<keyword evidence="6" id="KW-0479">Metal-binding</keyword>
<comment type="similarity">
    <text evidence="3">Belongs to the Spartan family.</text>
</comment>
<keyword evidence="11" id="KW-0482">Metalloprotease</keyword>
<feature type="compositionally biased region" description="Low complexity" evidence="16">
    <location>
        <begin position="281"/>
        <end position="293"/>
    </location>
</feature>
<evidence type="ECO:0000256" key="13">
    <source>
        <dbReference type="ARBA" id="ARBA00023242"/>
    </source>
</evidence>
<feature type="compositionally biased region" description="Basic and acidic residues" evidence="16">
    <location>
        <begin position="250"/>
        <end position="274"/>
    </location>
</feature>
<evidence type="ECO:0000259" key="17">
    <source>
        <dbReference type="PROSITE" id="PS51908"/>
    </source>
</evidence>
<evidence type="ECO:0000256" key="5">
    <source>
        <dbReference type="ARBA" id="ARBA00022670"/>
    </source>
</evidence>
<evidence type="ECO:0000256" key="6">
    <source>
        <dbReference type="ARBA" id="ARBA00022723"/>
    </source>
</evidence>
<keyword evidence="10" id="KW-0862">Zinc</keyword>
<accession>A0ABM1MW03</accession>
<keyword evidence="7 15" id="KW-0227">DNA damage</keyword>
<feature type="region of interest" description="Disordered" evidence="16">
    <location>
        <begin position="250"/>
        <end position="317"/>
    </location>
</feature>
<evidence type="ECO:0000256" key="4">
    <source>
        <dbReference type="ARBA" id="ARBA00022454"/>
    </source>
</evidence>
<evidence type="ECO:0000256" key="10">
    <source>
        <dbReference type="ARBA" id="ARBA00022833"/>
    </source>
</evidence>
<keyword evidence="9" id="KW-0378">Hydrolase</keyword>
<keyword evidence="13" id="KW-0539">Nucleus</keyword>
<evidence type="ECO:0000256" key="14">
    <source>
        <dbReference type="ARBA" id="ARBA00030396"/>
    </source>
</evidence>
<keyword evidence="12 15" id="KW-0234">DNA repair</keyword>
<evidence type="ECO:0000256" key="16">
    <source>
        <dbReference type="SAM" id="MobiDB-lite"/>
    </source>
</evidence>
<dbReference type="Pfam" id="PF22934">
    <property type="entry name" value="SPRTN_ZBD"/>
    <property type="match status" value="1"/>
</dbReference>
<organism evidence="18 19">
    <name type="scientific">Nicrophorus vespilloides</name>
    <name type="common">Boreal carrion beetle</name>
    <dbReference type="NCBI Taxonomy" id="110193"/>
    <lineage>
        <taxon>Eukaryota</taxon>
        <taxon>Metazoa</taxon>
        <taxon>Ecdysozoa</taxon>
        <taxon>Arthropoda</taxon>
        <taxon>Hexapoda</taxon>
        <taxon>Insecta</taxon>
        <taxon>Pterygota</taxon>
        <taxon>Neoptera</taxon>
        <taxon>Endopterygota</taxon>
        <taxon>Coleoptera</taxon>
        <taxon>Polyphaga</taxon>
        <taxon>Staphyliniformia</taxon>
        <taxon>Silphidae</taxon>
        <taxon>Nicrophorinae</taxon>
        <taxon>Nicrophorus</taxon>
    </lineage>
</organism>
<dbReference type="PANTHER" id="PTHR21220:SF0">
    <property type="entry name" value="DNA-DEPENDENT METALLOPROTEASE SPRTN"/>
    <property type="match status" value="1"/>
</dbReference>
<name>A0ABM1MW03_NICVS</name>
<dbReference type="InterPro" id="IPR044245">
    <property type="entry name" value="Spartan"/>
</dbReference>
<keyword evidence="18" id="KW-1185">Reference proteome</keyword>
<evidence type="ECO:0000256" key="15">
    <source>
        <dbReference type="PROSITE-ProRule" id="PRU01256"/>
    </source>
</evidence>
<evidence type="ECO:0000256" key="2">
    <source>
        <dbReference type="ARBA" id="ARBA00004286"/>
    </source>
</evidence>
<evidence type="ECO:0000256" key="7">
    <source>
        <dbReference type="ARBA" id="ARBA00022763"/>
    </source>
</evidence>
<evidence type="ECO:0000256" key="3">
    <source>
        <dbReference type="ARBA" id="ARBA00010724"/>
    </source>
</evidence>
<evidence type="ECO:0000313" key="19">
    <source>
        <dbReference type="RefSeq" id="XP_017778753.1"/>
    </source>
</evidence>
<keyword evidence="4" id="KW-0158">Chromosome</keyword>
<dbReference type="SMART" id="SM00731">
    <property type="entry name" value="SprT"/>
    <property type="match status" value="1"/>
</dbReference>
<dbReference type="SMART" id="SM00734">
    <property type="entry name" value="ZnF_Rad18"/>
    <property type="match status" value="2"/>
</dbReference>
<dbReference type="Proteomes" id="UP000695000">
    <property type="component" value="Unplaced"/>
</dbReference>
<sequence length="667" mass="75985">MAETDYRIAVQLQKLFQMDETYSTPKLYTKDQELAAELQKQFEQEQHIEAPTNSLVYKTNKNKDSTKSLVDPSWELIDPTPNIHNLFIAFNQQFFWNKLLAVCVSWSKRMTTCAGICSYQGRGGLCSITLSEPLLKLRPRKDLVETLLHEMIHAFLFVTNNNKDRDGHGPEFHKHMYRINGDAGTNITVYHDFHDEVKLYKTHWWKCDGPCQHRKPFFGMVRRATNRAPNPRDFWWGEHSRTCGGTFIKVKEPEKTEKKKKTSEKENNKPKNAGDIRSYLPTVTKKPSTSTKPTADKILTPKNNTVLPKSNIHGFGGDSVRTGNNNGFNNNANIKNIHGFHDIDKLRKTAGGVSMNAGTIVINKKPSTSTQTDDKPVEKIIIPRFTGSGKALGSSTITSSETSTAISKYINNYGNQINSSLKVDDHYTSVRNHWANRFESQNSKKRLSDEHIQKTPKKPKIADIKTVPCPVCNKQIADSEINRHLDNCLNGTPDANCDQIIDISKDAPDLVECEICNDFMQSDELAKHKEHCMQNISMAFDTSMDYKECDICKSKVDSMIYDVHVASCLMKCYDEVEERYKPEKGDQVPCLVCKKLIAKEQLDKHLDDCMSNENVFESEKEANEFLNDNSLVDEYSNTFEIFDSDSEKDQFLNDTSLIDDYNNSNCN</sequence>
<keyword evidence="5" id="KW-0645">Protease</keyword>
<dbReference type="RefSeq" id="XP_017778753.1">
    <property type="nucleotide sequence ID" value="XM_017923264.1"/>
</dbReference>
<feature type="domain" description="UBZ4-type" evidence="17">
    <location>
        <begin position="466"/>
        <end position="493"/>
    </location>
</feature>
<dbReference type="Gene3D" id="3.30.160.60">
    <property type="entry name" value="Classic Zinc Finger"/>
    <property type="match status" value="1"/>
</dbReference>
<evidence type="ECO:0000313" key="18">
    <source>
        <dbReference type="Proteomes" id="UP000695000"/>
    </source>
</evidence>
<evidence type="ECO:0000256" key="12">
    <source>
        <dbReference type="ARBA" id="ARBA00023204"/>
    </source>
</evidence>
<evidence type="ECO:0000256" key="1">
    <source>
        <dbReference type="ARBA" id="ARBA00004123"/>
    </source>
</evidence>
<reference evidence="19" key="1">
    <citation type="submission" date="2025-08" db="UniProtKB">
        <authorList>
            <consortium name="RefSeq"/>
        </authorList>
    </citation>
    <scope>IDENTIFICATION</scope>
    <source>
        <tissue evidence="19">Whole Larva</tissue>
    </source>
</reference>
<evidence type="ECO:0000256" key="8">
    <source>
        <dbReference type="ARBA" id="ARBA00022771"/>
    </source>
</evidence>
<gene>
    <name evidence="19" type="primary">LOC108564271</name>
</gene>
<evidence type="ECO:0000256" key="9">
    <source>
        <dbReference type="ARBA" id="ARBA00022801"/>
    </source>
</evidence>
<dbReference type="InterPro" id="IPR055220">
    <property type="entry name" value="SPRTN_ZBD"/>
</dbReference>